<evidence type="ECO:0000256" key="3">
    <source>
        <dbReference type="ARBA" id="ARBA00023163"/>
    </source>
</evidence>
<evidence type="ECO:0000313" key="6">
    <source>
        <dbReference type="Proteomes" id="UP000015346"/>
    </source>
</evidence>
<dbReference type="AlphaFoldDB" id="S9SLF7"/>
<dbReference type="STRING" id="1123069.ruthe_00616"/>
<keyword evidence="3" id="KW-0804">Transcription</keyword>
<dbReference type="HOGENOM" id="CLU_115406_1_0_5"/>
<dbReference type="GO" id="GO:0003677">
    <property type="term" value="F:DNA binding"/>
    <property type="evidence" value="ECO:0007669"/>
    <property type="project" value="UniProtKB-KW"/>
</dbReference>
<dbReference type="Proteomes" id="UP000015346">
    <property type="component" value="Unassembled WGS sequence"/>
</dbReference>
<dbReference type="RefSeq" id="WP_021096723.1">
    <property type="nucleotide sequence ID" value="NZ_KE557320.1"/>
</dbReference>
<organism evidence="5 6">
    <name type="scientific">Rubellimicrobium thermophilum DSM 16684</name>
    <dbReference type="NCBI Taxonomy" id="1123069"/>
    <lineage>
        <taxon>Bacteria</taxon>
        <taxon>Pseudomonadati</taxon>
        <taxon>Pseudomonadota</taxon>
        <taxon>Alphaproteobacteria</taxon>
        <taxon>Rhodobacterales</taxon>
        <taxon>Roseobacteraceae</taxon>
        <taxon>Rubellimicrobium</taxon>
    </lineage>
</organism>
<evidence type="ECO:0000313" key="5">
    <source>
        <dbReference type="EMBL" id="EPX87219.1"/>
    </source>
</evidence>
<gene>
    <name evidence="5" type="ORF">ruthe_00616</name>
</gene>
<dbReference type="Gene3D" id="3.30.450.80">
    <property type="entry name" value="Transcription factor LuxR-like, autoinducer-binding domain"/>
    <property type="match status" value="1"/>
</dbReference>
<protein>
    <submittedName>
        <fullName evidence="5">Autoinducer binding domain protein</fullName>
    </submittedName>
</protein>
<dbReference type="EMBL" id="AOLV01000008">
    <property type="protein sequence ID" value="EPX87219.1"/>
    <property type="molecule type" value="Genomic_DNA"/>
</dbReference>
<keyword evidence="1" id="KW-0805">Transcription regulation</keyword>
<reference evidence="5 6" key="1">
    <citation type="journal article" date="2013" name="Stand. Genomic Sci.">
        <title>Genome sequence of the reddish-pigmented Rubellimicrobium thermophilum type strain (DSM 16684(T)), a member of the Roseobacter clade.</title>
        <authorList>
            <person name="Fiebig A."/>
            <person name="Riedel T."/>
            <person name="Gronow S."/>
            <person name="Petersen J."/>
            <person name="Klenk H.P."/>
            <person name="Goker M."/>
        </authorList>
    </citation>
    <scope>NUCLEOTIDE SEQUENCE [LARGE SCALE GENOMIC DNA]</scope>
    <source>
        <strain evidence="5 6">DSM 16684</strain>
    </source>
</reference>
<dbReference type="OrthoDB" id="7826109at2"/>
<dbReference type="SUPFAM" id="SSF75516">
    <property type="entry name" value="Pheromone-binding domain of LuxR-like quorum-sensing transcription factors"/>
    <property type="match status" value="1"/>
</dbReference>
<evidence type="ECO:0000256" key="1">
    <source>
        <dbReference type="ARBA" id="ARBA00023015"/>
    </source>
</evidence>
<feature type="domain" description="Transcription factor LuxR-like autoinducer-binding" evidence="4">
    <location>
        <begin position="29"/>
        <end position="133"/>
    </location>
</feature>
<keyword evidence="2" id="KW-0238">DNA-binding</keyword>
<sequence length="161" mass="17799">MRETVNVAEQLASLMELAPAGFAIALHVRFASALYLFQTYPDAWLAEYTRDGLVMRDPTVAWALAHTGRRDWSLFASDDPGGVMARAAAHGLRHGVTISIERGGSRSIASFVHPERPFTEAEAEEIEQRMTALHEATASARPLDRSTREAIRRLSIAFTHP</sequence>
<comment type="caution">
    <text evidence="5">The sequence shown here is derived from an EMBL/GenBank/DDBJ whole genome shotgun (WGS) entry which is preliminary data.</text>
</comment>
<dbReference type="InterPro" id="IPR005143">
    <property type="entry name" value="TF_LuxR_autoind-bd_dom"/>
</dbReference>
<evidence type="ECO:0000256" key="2">
    <source>
        <dbReference type="ARBA" id="ARBA00023125"/>
    </source>
</evidence>
<proteinExistence type="predicted"/>
<dbReference type="Pfam" id="PF03472">
    <property type="entry name" value="Autoind_bind"/>
    <property type="match status" value="1"/>
</dbReference>
<evidence type="ECO:0000259" key="4">
    <source>
        <dbReference type="Pfam" id="PF03472"/>
    </source>
</evidence>
<accession>S9SLF7</accession>
<name>S9SLF7_9RHOB</name>
<dbReference type="InterPro" id="IPR036693">
    <property type="entry name" value="TF_LuxR_autoind-bd_dom_sf"/>
</dbReference>
<keyword evidence="6" id="KW-1185">Reference proteome</keyword>